<feature type="chain" id="PRO_5036490139" evidence="1">
    <location>
        <begin position="24"/>
        <end position="132"/>
    </location>
</feature>
<keyword evidence="1" id="KW-0732">Signal</keyword>
<gene>
    <name evidence="2" type="primary">WH47_07713</name>
    <name evidence="2" type="ORF">NPIL_659071</name>
</gene>
<accession>A0A8X6NVI7</accession>
<dbReference type="PANTHER" id="PTHR45913:SF22">
    <property type="entry name" value="SCAN BOX DOMAIN-CONTAINING PROTEIN"/>
    <property type="match status" value="1"/>
</dbReference>
<organism evidence="2 3">
    <name type="scientific">Nephila pilipes</name>
    <name type="common">Giant wood spider</name>
    <name type="synonym">Nephila maculata</name>
    <dbReference type="NCBI Taxonomy" id="299642"/>
    <lineage>
        <taxon>Eukaryota</taxon>
        <taxon>Metazoa</taxon>
        <taxon>Ecdysozoa</taxon>
        <taxon>Arthropoda</taxon>
        <taxon>Chelicerata</taxon>
        <taxon>Arachnida</taxon>
        <taxon>Araneae</taxon>
        <taxon>Araneomorphae</taxon>
        <taxon>Entelegynae</taxon>
        <taxon>Araneoidea</taxon>
        <taxon>Nephilidae</taxon>
        <taxon>Nephila</taxon>
    </lineage>
</organism>
<reference evidence="2" key="1">
    <citation type="submission" date="2020-08" db="EMBL/GenBank/DDBJ databases">
        <title>Multicomponent nature underlies the extraordinary mechanical properties of spider dragline silk.</title>
        <authorList>
            <person name="Kono N."/>
            <person name="Nakamura H."/>
            <person name="Mori M."/>
            <person name="Yoshida Y."/>
            <person name="Ohtoshi R."/>
            <person name="Malay A.D."/>
            <person name="Moran D.A.P."/>
            <person name="Tomita M."/>
            <person name="Numata K."/>
            <person name="Arakawa K."/>
        </authorList>
    </citation>
    <scope>NUCLEOTIDE SEQUENCE</scope>
</reference>
<dbReference type="EMBL" id="BMAW01109213">
    <property type="protein sequence ID" value="GFT37442.1"/>
    <property type="molecule type" value="Genomic_DNA"/>
</dbReference>
<keyword evidence="3" id="KW-1185">Reference proteome</keyword>
<dbReference type="OrthoDB" id="6743767at2759"/>
<comment type="caution">
    <text evidence="2">The sequence shown here is derived from an EMBL/GenBank/DDBJ whole genome shotgun (WGS) entry which is preliminary data.</text>
</comment>
<evidence type="ECO:0000256" key="1">
    <source>
        <dbReference type="SAM" id="SignalP"/>
    </source>
</evidence>
<name>A0A8X6NVI7_NEPPI</name>
<protein>
    <submittedName>
        <fullName evidence="2">SCAN domain-containing protein 3</fullName>
    </submittedName>
</protein>
<dbReference type="PANTHER" id="PTHR45913">
    <property type="entry name" value="EPM2A-INTERACTING PROTEIN 1"/>
    <property type="match status" value="1"/>
</dbReference>
<evidence type="ECO:0000313" key="3">
    <source>
        <dbReference type="Proteomes" id="UP000887013"/>
    </source>
</evidence>
<evidence type="ECO:0000313" key="2">
    <source>
        <dbReference type="EMBL" id="GFT37442.1"/>
    </source>
</evidence>
<sequence>MQLSIVLLKLVLFLLLIVKSGKSHTVEENLIKPSIAVFLKMALEKVDKDVKDMPLTNAKCERLLKLFCEERNEDLRLILHTEIRWILKGNCLKRFVELFDTLSDFLSEKPENEEVVNGRCQYLANCSRIDKA</sequence>
<dbReference type="AlphaFoldDB" id="A0A8X6NVI7"/>
<feature type="signal peptide" evidence="1">
    <location>
        <begin position="1"/>
        <end position="23"/>
    </location>
</feature>
<proteinExistence type="predicted"/>
<dbReference type="Proteomes" id="UP000887013">
    <property type="component" value="Unassembled WGS sequence"/>
</dbReference>